<accession>A0A1L9PCM8</accession>
<dbReference type="Proteomes" id="UP000184073">
    <property type="component" value="Unassembled WGS sequence"/>
</dbReference>
<protein>
    <recommendedName>
        <fullName evidence="4">BTB domain-containing protein</fullName>
    </recommendedName>
</protein>
<dbReference type="OrthoDB" id="5326346at2759"/>
<sequence length="415" mass="46961">MDPPTHIIDPDGEVIIVLCNSNSHFAEPAEDMSLNGFSHTDDIHIPPEEIEPPEPTPEPIQLPTEEPAPEPPTEYSVHEEPVPEELVPEEPVPEEPVPEEPVPEEPVPEEGVVEESAEQTEEQAESDLEDTCFRIQVSAKHLILASSVFKKILTGGWKESVTFLKERSVEITAEGWDIEALLILLRAIHGQQYHIPRKLTLEMLAKIAVLVDYYDCKEAVYIWTTIWIKSLEEKIPVTYCRDLFLWLWVSWAFQLPTQFKETTSTIMSSSDGGINSFGLPIPAEVIEAINKQRQENIDRLVGLIHDKHGELLTGFRGCCFECSSIMYGALTREMHKVGLLSPRPAAPFVGWSRRGLVQKIRSFRDPQWILGTDISSYRRTYSSDYHECLDSSFASIFGKPNETTQGLDLVQLFRI</sequence>
<dbReference type="EMBL" id="KV878126">
    <property type="protein sequence ID" value="OJI99232.1"/>
    <property type="molecule type" value="Genomic_DNA"/>
</dbReference>
<proteinExistence type="predicted"/>
<dbReference type="GeneID" id="63729868"/>
<name>A0A1L9PCM8_ASPVE</name>
<gene>
    <name evidence="2" type="ORF">ASPVEDRAFT_50748</name>
</gene>
<evidence type="ECO:0000256" key="1">
    <source>
        <dbReference type="SAM" id="MobiDB-lite"/>
    </source>
</evidence>
<keyword evidence="3" id="KW-1185">Reference proteome</keyword>
<dbReference type="RefSeq" id="XP_040664995.1">
    <property type="nucleotide sequence ID" value="XM_040814357.1"/>
</dbReference>
<dbReference type="AlphaFoldDB" id="A0A1L9PCM8"/>
<organism evidence="2 3">
    <name type="scientific">Aspergillus versicolor CBS 583.65</name>
    <dbReference type="NCBI Taxonomy" id="1036611"/>
    <lineage>
        <taxon>Eukaryota</taxon>
        <taxon>Fungi</taxon>
        <taxon>Dikarya</taxon>
        <taxon>Ascomycota</taxon>
        <taxon>Pezizomycotina</taxon>
        <taxon>Eurotiomycetes</taxon>
        <taxon>Eurotiomycetidae</taxon>
        <taxon>Eurotiales</taxon>
        <taxon>Aspergillaceae</taxon>
        <taxon>Aspergillus</taxon>
        <taxon>Aspergillus subgen. Nidulantes</taxon>
    </lineage>
</organism>
<dbReference type="VEuPathDB" id="FungiDB:ASPVEDRAFT_50748"/>
<evidence type="ECO:0000313" key="3">
    <source>
        <dbReference type="Proteomes" id="UP000184073"/>
    </source>
</evidence>
<dbReference type="Gene3D" id="3.30.710.10">
    <property type="entry name" value="Potassium Channel Kv1.1, Chain A"/>
    <property type="match status" value="1"/>
</dbReference>
<feature type="region of interest" description="Disordered" evidence="1">
    <location>
        <begin position="32"/>
        <end position="128"/>
    </location>
</feature>
<evidence type="ECO:0000313" key="2">
    <source>
        <dbReference type="EMBL" id="OJI99232.1"/>
    </source>
</evidence>
<dbReference type="STRING" id="1036611.A0A1L9PCM8"/>
<evidence type="ECO:0008006" key="4">
    <source>
        <dbReference type="Google" id="ProtNLM"/>
    </source>
</evidence>
<reference evidence="3" key="1">
    <citation type="journal article" date="2017" name="Genome Biol.">
        <title>Comparative genomics reveals high biological diversity and specific adaptations in the industrially and medically important fungal genus Aspergillus.</title>
        <authorList>
            <person name="de Vries R.P."/>
            <person name="Riley R."/>
            <person name="Wiebenga A."/>
            <person name="Aguilar-Osorio G."/>
            <person name="Amillis S."/>
            <person name="Uchima C.A."/>
            <person name="Anderluh G."/>
            <person name="Asadollahi M."/>
            <person name="Askin M."/>
            <person name="Barry K."/>
            <person name="Battaglia E."/>
            <person name="Bayram O."/>
            <person name="Benocci T."/>
            <person name="Braus-Stromeyer S.A."/>
            <person name="Caldana C."/>
            <person name="Canovas D."/>
            <person name="Cerqueira G.C."/>
            <person name="Chen F."/>
            <person name="Chen W."/>
            <person name="Choi C."/>
            <person name="Clum A."/>
            <person name="Dos Santos R.A."/>
            <person name="Damasio A.R."/>
            <person name="Diallinas G."/>
            <person name="Emri T."/>
            <person name="Fekete E."/>
            <person name="Flipphi M."/>
            <person name="Freyberg S."/>
            <person name="Gallo A."/>
            <person name="Gournas C."/>
            <person name="Habgood R."/>
            <person name="Hainaut M."/>
            <person name="Harispe M.L."/>
            <person name="Henrissat B."/>
            <person name="Hilden K.S."/>
            <person name="Hope R."/>
            <person name="Hossain A."/>
            <person name="Karabika E."/>
            <person name="Karaffa L."/>
            <person name="Karanyi Z."/>
            <person name="Krasevec N."/>
            <person name="Kuo A."/>
            <person name="Kusch H."/>
            <person name="LaButti K."/>
            <person name="Lagendijk E.L."/>
            <person name="Lapidus A."/>
            <person name="Levasseur A."/>
            <person name="Lindquist E."/>
            <person name="Lipzen A."/>
            <person name="Logrieco A.F."/>
            <person name="MacCabe A."/>
            <person name="Maekelae M.R."/>
            <person name="Malavazi I."/>
            <person name="Melin P."/>
            <person name="Meyer V."/>
            <person name="Mielnichuk N."/>
            <person name="Miskei M."/>
            <person name="Molnar A.P."/>
            <person name="Mule G."/>
            <person name="Ngan C.Y."/>
            <person name="Orejas M."/>
            <person name="Orosz E."/>
            <person name="Ouedraogo J.P."/>
            <person name="Overkamp K.M."/>
            <person name="Park H.-S."/>
            <person name="Perrone G."/>
            <person name="Piumi F."/>
            <person name="Punt P.J."/>
            <person name="Ram A.F."/>
            <person name="Ramon A."/>
            <person name="Rauscher S."/>
            <person name="Record E."/>
            <person name="Riano-Pachon D.M."/>
            <person name="Robert V."/>
            <person name="Roehrig J."/>
            <person name="Ruller R."/>
            <person name="Salamov A."/>
            <person name="Salih N.S."/>
            <person name="Samson R.A."/>
            <person name="Sandor E."/>
            <person name="Sanguinetti M."/>
            <person name="Schuetze T."/>
            <person name="Sepcic K."/>
            <person name="Shelest E."/>
            <person name="Sherlock G."/>
            <person name="Sophianopoulou V."/>
            <person name="Squina F.M."/>
            <person name="Sun H."/>
            <person name="Susca A."/>
            <person name="Todd R.B."/>
            <person name="Tsang A."/>
            <person name="Unkles S.E."/>
            <person name="van de Wiele N."/>
            <person name="van Rossen-Uffink D."/>
            <person name="Oliveira J.V."/>
            <person name="Vesth T.C."/>
            <person name="Visser J."/>
            <person name="Yu J.-H."/>
            <person name="Zhou M."/>
            <person name="Andersen M.R."/>
            <person name="Archer D.B."/>
            <person name="Baker S.E."/>
            <person name="Benoit I."/>
            <person name="Brakhage A.A."/>
            <person name="Braus G.H."/>
            <person name="Fischer R."/>
            <person name="Frisvad J.C."/>
            <person name="Goldman G.H."/>
            <person name="Houbraken J."/>
            <person name="Oakley B."/>
            <person name="Pocsi I."/>
            <person name="Scazzocchio C."/>
            <person name="Seiboth B."/>
            <person name="vanKuyk P.A."/>
            <person name="Wortman J."/>
            <person name="Dyer P.S."/>
            <person name="Grigoriev I.V."/>
        </authorList>
    </citation>
    <scope>NUCLEOTIDE SEQUENCE [LARGE SCALE GENOMIC DNA]</scope>
    <source>
        <strain evidence="3">CBS 583.65</strain>
    </source>
</reference>
<dbReference type="InterPro" id="IPR011333">
    <property type="entry name" value="SKP1/BTB/POZ_sf"/>
</dbReference>
<feature type="compositionally biased region" description="Acidic residues" evidence="1">
    <location>
        <begin position="82"/>
        <end position="128"/>
    </location>
</feature>